<reference evidence="1" key="1">
    <citation type="submission" date="2018-02" db="EMBL/GenBank/DDBJ databases">
        <title>Rhizophora mucronata_Transcriptome.</title>
        <authorList>
            <person name="Meera S.P."/>
            <person name="Sreeshan A."/>
            <person name="Augustine A."/>
        </authorList>
    </citation>
    <scope>NUCLEOTIDE SEQUENCE</scope>
    <source>
        <tissue evidence="1">Leaf</tissue>
    </source>
</reference>
<organism evidence="1">
    <name type="scientific">Rhizophora mucronata</name>
    <name type="common">Asiatic mangrove</name>
    <dbReference type="NCBI Taxonomy" id="61149"/>
    <lineage>
        <taxon>Eukaryota</taxon>
        <taxon>Viridiplantae</taxon>
        <taxon>Streptophyta</taxon>
        <taxon>Embryophyta</taxon>
        <taxon>Tracheophyta</taxon>
        <taxon>Spermatophyta</taxon>
        <taxon>Magnoliopsida</taxon>
        <taxon>eudicotyledons</taxon>
        <taxon>Gunneridae</taxon>
        <taxon>Pentapetalae</taxon>
        <taxon>rosids</taxon>
        <taxon>fabids</taxon>
        <taxon>Malpighiales</taxon>
        <taxon>Rhizophoraceae</taxon>
        <taxon>Rhizophora</taxon>
    </lineage>
</organism>
<accession>A0A2P2QY28</accession>
<dbReference type="AlphaFoldDB" id="A0A2P2QY28"/>
<proteinExistence type="predicted"/>
<protein>
    <submittedName>
        <fullName evidence="1">Uncharacterized protein</fullName>
    </submittedName>
</protein>
<name>A0A2P2QY28_RHIMU</name>
<dbReference type="EMBL" id="GGEC01091404">
    <property type="protein sequence ID" value="MBX71888.1"/>
    <property type="molecule type" value="Transcribed_RNA"/>
</dbReference>
<sequence length="74" mass="8884">MTLYVQLCNNLAKAKFLFESFAEMLVNLACIGYANQFVSLRKCNYVHLSNGEKSTIFQRNWKWRLWYLTNRKKK</sequence>
<evidence type="ECO:0000313" key="1">
    <source>
        <dbReference type="EMBL" id="MBX71888.1"/>
    </source>
</evidence>